<keyword evidence="9" id="KW-1185">Reference proteome</keyword>
<evidence type="ECO:0000259" key="7">
    <source>
        <dbReference type="SMART" id="SM00020"/>
    </source>
</evidence>
<evidence type="ECO:0000256" key="3">
    <source>
        <dbReference type="ARBA" id="ARBA00022729"/>
    </source>
</evidence>
<proteinExistence type="inferred from homology"/>
<feature type="signal peptide" evidence="6">
    <location>
        <begin position="1"/>
        <end position="19"/>
    </location>
</feature>
<evidence type="ECO:0000256" key="6">
    <source>
        <dbReference type="RuleBase" id="RU004296"/>
    </source>
</evidence>
<dbReference type="SMART" id="SM00020">
    <property type="entry name" value="Tryp_SPc"/>
    <property type="match status" value="1"/>
</dbReference>
<evidence type="ECO:0000313" key="9">
    <source>
        <dbReference type="Proteomes" id="UP001595629"/>
    </source>
</evidence>
<name>A0ABV7TCU0_9RHOB</name>
<evidence type="ECO:0000256" key="5">
    <source>
        <dbReference type="ARBA" id="ARBA00022825"/>
    </source>
</evidence>
<dbReference type="RefSeq" id="WP_386733672.1">
    <property type="nucleotide sequence ID" value="NZ_JBHRXI010000001.1"/>
</dbReference>
<dbReference type="PRINTS" id="PR00839">
    <property type="entry name" value="V8PROTEASE"/>
</dbReference>
<dbReference type="InterPro" id="IPR008256">
    <property type="entry name" value="Peptidase_S1B"/>
</dbReference>
<evidence type="ECO:0000256" key="2">
    <source>
        <dbReference type="ARBA" id="ARBA00022670"/>
    </source>
</evidence>
<dbReference type="PANTHER" id="PTHR15462:SF8">
    <property type="entry name" value="SERINE PROTEASE"/>
    <property type="match status" value="1"/>
</dbReference>
<dbReference type="EC" id="3.4.21.-" evidence="6"/>
<reference evidence="9" key="1">
    <citation type="journal article" date="2019" name="Int. J. Syst. Evol. Microbiol.">
        <title>The Global Catalogue of Microorganisms (GCM) 10K type strain sequencing project: providing services to taxonomists for standard genome sequencing and annotation.</title>
        <authorList>
            <consortium name="The Broad Institute Genomics Platform"/>
            <consortium name="The Broad Institute Genome Sequencing Center for Infectious Disease"/>
            <person name="Wu L."/>
            <person name="Ma J."/>
        </authorList>
    </citation>
    <scope>NUCLEOTIDE SEQUENCE [LARGE SCALE GENOMIC DNA]</scope>
    <source>
        <strain evidence="9">KCTC 42911</strain>
    </source>
</reference>
<comment type="caution">
    <text evidence="8">The sequence shown here is derived from an EMBL/GenBank/DDBJ whole genome shotgun (WGS) entry which is preliminary data.</text>
</comment>
<evidence type="ECO:0000313" key="8">
    <source>
        <dbReference type="EMBL" id="MFC3612489.1"/>
    </source>
</evidence>
<organism evidence="8 9">
    <name type="scientific">Lutimaribacter marinistellae</name>
    <dbReference type="NCBI Taxonomy" id="1820329"/>
    <lineage>
        <taxon>Bacteria</taxon>
        <taxon>Pseudomonadati</taxon>
        <taxon>Pseudomonadota</taxon>
        <taxon>Alphaproteobacteria</taxon>
        <taxon>Rhodobacterales</taxon>
        <taxon>Roseobacteraceae</taxon>
        <taxon>Lutimaribacter</taxon>
    </lineage>
</organism>
<dbReference type="InterPro" id="IPR009003">
    <property type="entry name" value="Peptidase_S1_PA"/>
</dbReference>
<dbReference type="InterPro" id="IPR001254">
    <property type="entry name" value="Trypsin_dom"/>
</dbReference>
<protein>
    <recommendedName>
        <fullName evidence="6">Serine protease</fullName>
        <ecNumber evidence="6">3.4.21.-</ecNumber>
    </recommendedName>
</protein>
<dbReference type="InterPro" id="IPR050966">
    <property type="entry name" value="Glutamyl_endopeptidase"/>
</dbReference>
<keyword evidence="3 6" id="KW-0732">Signal</keyword>
<dbReference type="Pfam" id="PF00089">
    <property type="entry name" value="Trypsin"/>
    <property type="match status" value="1"/>
</dbReference>
<dbReference type="Gene3D" id="2.40.10.10">
    <property type="entry name" value="Trypsin-like serine proteases"/>
    <property type="match status" value="2"/>
</dbReference>
<dbReference type="Proteomes" id="UP001595629">
    <property type="component" value="Unassembled WGS sequence"/>
</dbReference>
<evidence type="ECO:0000256" key="4">
    <source>
        <dbReference type="ARBA" id="ARBA00022801"/>
    </source>
</evidence>
<dbReference type="PANTHER" id="PTHR15462">
    <property type="entry name" value="SERINE PROTEASE"/>
    <property type="match status" value="1"/>
</dbReference>
<comment type="similarity">
    <text evidence="1 6">Belongs to the peptidase S1B family.</text>
</comment>
<dbReference type="InterPro" id="IPR043504">
    <property type="entry name" value="Peptidase_S1_PA_chymotrypsin"/>
</dbReference>
<dbReference type="PROSITE" id="PS00134">
    <property type="entry name" value="TRYPSIN_HIS"/>
    <property type="match status" value="1"/>
</dbReference>
<feature type="domain" description="Peptidase S1" evidence="7">
    <location>
        <begin position="35"/>
        <end position="207"/>
    </location>
</feature>
<gene>
    <name evidence="8" type="ORF">ACFORG_01840</name>
</gene>
<feature type="chain" id="PRO_5044971365" description="Serine protease" evidence="6">
    <location>
        <begin position="20"/>
        <end position="268"/>
    </location>
</feature>
<evidence type="ECO:0000256" key="1">
    <source>
        <dbReference type="ARBA" id="ARBA00008764"/>
    </source>
</evidence>
<dbReference type="EMBL" id="JBHRXI010000001">
    <property type="protein sequence ID" value="MFC3612489.1"/>
    <property type="molecule type" value="Genomic_DNA"/>
</dbReference>
<keyword evidence="4 6" id="KW-0378">Hydrolase</keyword>
<dbReference type="SUPFAM" id="SSF50494">
    <property type="entry name" value="Trypsin-like serine proteases"/>
    <property type="match status" value="1"/>
</dbReference>
<sequence>MIRALFLLLSLVLVLPAGAQETRRLTDREDLLGWEGVGRLDMGGRGFCTATLIAPDVILTAAHCAYDRQTGVPYAAEVLTFRAGLSDGRAIAERGIAQVAAHEGFDPAGPLTWSNVRHDVALMRLARPITVSEADPFALHEGPPRGVRVSLASYGMGRSEAISRQRDCGILMAEQGIMVFDCDVTFGSSGSAVLAHEGGRGRVVSVISGMTELNGKRVALGMALPQVVADLKRQLRRDAPVPQAGIKRLRAGSGTGVSGAKFVRPGGS</sequence>
<accession>A0ABV7TCU0</accession>
<keyword evidence="2 6" id="KW-0645">Protease</keyword>
<dbReference type="GO" id="GO:0016787">
    <property type="term" value="F:hydrolase activity"/>
    <property type="evidence" value="ECO:0007669"/>
    <property type="project" value="UniProtKB-KW"/>
</dbReference>
<dbReference type="InterPro" id="IPR018114">
    <property type="entry name" value="TRYPSIN_HIS"/>
</dbReference>
<keyword evidence="5 6" id="KW-0720">Serine protease</keyword>